<dbReference type="RefSeq" id="WP_202677048.1">
    <property type="nucleotide sequence ID" value="NZ_CP068595.1"/>
</dbReference>
<gene>
    <name evidence="1" type="ORF">JI735_03445</name>
</gene>
<dbReference type="AlphaFoldDB" id="A0A974PE20"/>
<dbReference type="Proteomes" id="UP000595841">
    <property type="component" value="Chromosome"/>
</dbReference>
<reference evidence="1 2" key="1">
    <citation type="submission" date="2021-01" db="EMBL/GenBank/DDBJ databases">
        <title>Whole genome sequence of Paenibacillus sonchi LMG 24727 for comparative genomics.</title>
        <authorList>
            <person name="Lee G."/>
            <person name="Kim M.-J."/>
            <person name="Lim K."/>
            <person name="Shin J.-H."/>
        </authorList>
    </citation>
    <scope>NUCLEOTIDE SEQUENCE [LARGE SCALE GENOMIC DNA]</scope>
    <source>
        <strain evidence="1 2">LMG 24727</strain>
    </source>
</reference>
<dbReference type="KEGG" id="pson:JI735_03445"/>
<protein>
    <submittedName>
        <fullName evidence="1">Uncharacterized protein</fullName>
    </submittedName>
</protein>
<keyword evidence="2" id="KW-1185">Reference proteome</keyword>
<proteinExistence type="predicted"/>
<evidence type="ECO:0000313" key="2">
    <source>
        <dbReference type="Proteomes" id="UP000595841"/>
    </source>
</evidence>
<name>A0A974PE20_9BACL</name>
<dbReference type="EMBL" id="CP068595">
    <property type="protein sequence ID" value="QQZ61806.1"/>
    <property type="molecule type" value="Genomic_DNA"/>
</dbReference>
<organism evidence="1 2">
    <name type="scientific">Paenibacillus sonchi</name>
    <dbReference type="NCBI Taxonomy" id="373687"/>
    <lineage>
        <taxon>Bacteria</taxon>
        <taxon>Bacillati</taxon>
        <taxon>Bacillota</taxon>
        <taxon>Bacilli</taxon>
        <taxon>Bacillales</taxon>
        <taxon>Paenibacillaceae</taxon>
        <taxon>Paenibacillus</taxon>
        <taxon>Paenibacillus sonchi group</taxon>
    </lineage>
</organism>
<evidence type="ECO:0000313" key="1">
    <source>
        <dbReference type="EMBL" id="QQZ61806.1"/>
    </source>
</evidence>
<accession>A0A974PE20</accession>
<sequence>MHHTMRYLAGKVEAGLLKPVMPLEHIFAFAVTSLDGMVRDLTLARCYSLPGDDAGVTLDELSLTGALARSLLYLLGEA</sequence>